<dbReference type="AlphaFoldDB" id="A0A6L2P3I0"/>
<protein>
    <submittedName>
        <fullName evidence="2">Vesicle transport protein SFT2B</fullName>
    </submittedName>
</protein>
<name>A0A6L2P3I0_TANCI</name>
<gene>
    <name evidence="2" type="ORF">Tci_065026</name>
</gene>
<dbReference type="EMBL" id="BKCJ010010766">
    <property type="protein sequence ID" value="GEU93048.1"/>
    <property type="molecule type" value="Genomic_DNA"/>
</dbReference>
<comment type="caution">
    <text evidence="2">The sequence shown here is derived from an EMBL/GenBank/DDBJ whole genome shotgun (WGS) entry which is preliminary data.</text>
</comment>
<accession>A0A6L2P3I0</accession>
<organism evidence="2">
    <name type="scientific">Tanacetum cinerariifolium</name>
    <name type="common">Dalmatian daisy</name>
    <name type="synonym">Chrysanthemum cinerariifolium</name>
    <dbReference type="NCBI Taxonomy" id="118510"/>
    <lineage>
        <taxon>Eukaryota</taxon>
        <taxon>Viridiplantae</taxon>
        <taxon>Streptophyta</taxon>
        <taxon>Embryophyta</taxon>
        <taxon>Tracheophyta</taxon>
        <taxon>Spermatophyta</taxon>
        <taxon>Magnoliopsida</taxon>
        <taxon>eudicotyledons</taxon>
        <taxon>Gunneridae</taxon>
        <taxon>Pentapetalae</taxon>
        <taxon>asterids</taxon>
        <taxon>campanulids</taxon>
        <taxon>Asterales</taxon>
        <taxon>Asteraceae</taxon>
        <taxon>Asteroideae</taxon>
        <taxon>Anthemideae</taxon>
        <taxon>Anthemidinae</taxon>
        <taxon>Tanacetum</taxon>
    </lineage>
</organism>
<sequence>MWKQAQSLFSQEEQSDDDDLQDNLLDETDNLCNLSPTQRLYGFGACSLAGVFCMFLMCNSKITYLTEHLVDKQAYPLGLLVVTVKFSPTHKEHTFM</sequence>
<evidence type="ECO:0000256" key="1">
    <source>
        <dbReference type="SAM" id="MobiDB-lite"/>
    </source>
</evidence>
<evidence type="ECO:0000313" key="2">
    <source>
        <dbReference type="EMBL" id="GEU93048.1"/>
    </source>
</evidence>
<feature type="compositionally biased region" description="Low complexity" evidence="1">
    <location>
        <begin position="1"/>
        <end position="12"/>
    </location>
</feature>
<reference evidence="2" key="1">
    <citation type="journal article" date="2019" name="Sci. Rep.">
        <title>Draft genome of Tanacetum cinerariifolium, the natural source of mosquito coil.</title>
        <authorList>
            <person name="Yamashiro T."/>
            <person name="Shiraishi A."/>
            <person name="Satake H."/>
            <person name="Nakayama K."/>
        </authorList>
    </citation>
    <scope>NUCLEOTIDE SEQUENCE</scope>
</reference>
<feature type="compositionally biased region" description="Acidic residues" evidence="1">
    <location>
        <begin position="13"/>
        <end position="22"/>
    </location>
</feature>
<feature type="region of interest" description="Disordered" evidence="1">
    <location>
        <begin position="1"/>
        <end position="22"/>
    </location>
</feature>
<proteinExistence type="predicted"/>